<evidence type="ECO:0000313" key="4">
    <source>
        <dbReference type="EMBL" id="VFR81822.1"/>
    </source>
</evidence>
<name>A0A484Q537_9ZZZZ</name>
<evidence type="ECO:0000313" key="3">
    <source>
        <dbReference type="EMBL" id="VFR54118.1"/>
    </source>
</evidence>
<dbReference type="SUPFAM" id="SSF55469">
    <property type="entry name" value="FMN-dependent nitroreductase-like"/>
    <property type="match status" value="1"/>
</dbReference>
<evidence type="ECO:0000313" key="2">
    <source>
        <dbReference type="EMBL" id="VFR32936.1"/>
    </source>
</evidence>
<accession>A0A484Q537</accession>
<dbReference type="EMBL" id="CAADIK010000054">
    <property type="protein sequence ID" value="VFR81822.1"/>
    <property type="molecule type" value="Genomic_DNA"/>
</dbReference>
<protein>
    <recommendedName>
        <fullName evidence="1">Nitroreductase domain-containing protein</fullName>
    </recommendedName>
</protein>
<evidence type="ECO:0000259" key="1">
    <source>
        <dbReference type="Pfam" id="PF00881"/>
    </source>
</evidence>
<feature type="domain" description="Nitroreductase" evidence="1">
    <location>
        <begin position="87"/>
        <end position="167"/>
    </location>
</feature>
<gene>
    <name evidence="2" type="ORF">AMP9_2800</name>
    <name evidence="3" type="ORF">BRI6_1788</name>
    <name evidence="4" type="ORF">BRI9_1843</name>
    <name evidence="5" type="ORF">IVO3_1840</name>
    <name evidence="6" type="ORF">RAN7_1815</name>
</gene>
<dbReference type="Pfam" id="PF00881">
    <property type="entry name" value="Nitroreductase"/>
    <property type="match status" value="1"/>
</dbReference>
<proteinExistence type="predicted"/>
<dbReference type="EMBL" id="CAADIZ010000081">
    <property type="protein sequence ID" value="VFS37504.1"/>
    <property type="molecule type" value="Genomic_DNA"/>
</dbReference>
<dbReference type="EMBL" id="CAADII010000022">
    <property type="protein sequence ID" value="VFR54118.1"/>
    <property type="molecule type" value="Genomic_DNA"/>
</dbReference>
<evidence type="ECO:0000313" key="5">
    <source>
        <dbReference type="EMBL" id="VFR94110.1"/>
    </source>
</evidence>
<dbReference type="EMBL" id="CAADIP010000038">
    <property type="protein sequence ID" value="VFR94110.1"/>
    <property type="molecule type" value="Genomic_DNA"/>
</dbReference>
<dbReference type="EMBL" id="CAADHY010000032">
    <property type="protein sequence ID" value="VFR32936.1"/>
    <property type="molecule type" value="Genomic_DNA"/>
</dbReference>
<dbReference type="GO" id="GO:0016491">
    <property type="term" value="F:oxidoreductase activity"/>
    <property type="evidence" value="ECO:0007669"/>
    <property type="project" value="InterPro"/>
</dbReference>
<sequence>MPRDCAAEASLNSLLERRPAPLSYLSGPAPSPLQFAQLQASVAQRAAATTLRLVECDAHLRAVLDIVLARHALRGHHSPAHGHPSTSGRHAPMLLALMATIDYLSDVSPKEQAKQAGAALTDLLIASHRLGYDTAVQAGPWCMDTTLRTEMGLAAREFPAAFVHVGHRQEAALR</sequence>
<dbReference type="InterPro" id="IPR029479">
    <property type="entry name" value="Nitroreductase"/>
</dbReference>
<dbReference type="AlphaFoldDB" id="A0A484Q537"/>
<dbReference type="Gene3D" id="3.40.109.10">
    <property type="entry name" value="NADH Oxidase"/>
    <property type="match status" value="1"/>
</dbReference>
<evidence type="ECO:0000313" key="6">
    <source>
        <dbReference type="EMBL" id="VFS37504.1"/>
    </source>
</evidence>
<dbReference type="InterPro" id="IPR000415">
    <property type="entry name" value="Nitroreductase-like"/>
</dbReference>
<reference evidence="2" key="1">
    <citation type="submission" date="2019-03" db="EMBL/GenBank/DDBJ databases">
        <authorList>
            <person name="Danneels B."/>
        </authorList>
    </citation>
    <scope>NUCLEOTIDE SEQUENCE</scope>
</reference>
<organism evidence="2">
    <name type="scientific">plant metagenome</name>
    <dbReference type="NCBI Taxonomy" id="1297885"/>
    <lineage>
        <taxon>unclassified sequences</taxon>
        <taxon>metagenomes</taxon>
        <taxon>organismal metagenomes</taxon>
    </lineage>
</organism>